<name>A0ABR7RVR2_AQUAC</name>
<evidence type="ECO:0000256" key="2">
    <source>
        <dbReference type="SAM" id="SignalP"/>
    </source>
</evidence>
<accession>A0ABR7RVR2</accession>
<protein>
    <submittedName>
        <fullName evidence="3">Uncharacterized protein</fullName>
    </submittedName>
</protein>
<feature type="region of interest" description="Disordered" evidence="1">
    <location>
        <begin position="38"/>
        <end position="70"/>
    </location>
</feature>
<reference evidence="3 4" key="1">
    <citation type="submission" date="2016-06" db="EMBL/GenBank/DDBJ databases">
        <authorList>
            <person name="Ramos C."/>
            <person name="Pintado A."/>
            <person name="Crespo-Gomez J.I."/>
        </authorList>
    </citation>
    <scope>NUCLEOTIDE SEQUENCE [LARGE SCALE GENOMIC DNA]</scope>
    <source>
        <strain evidence="3 4">AVO110</strain>
    </source>
</reference>
<keyword evidence="2" id="KW-0732">Signal</keyword>
<dbReference type="Proteomes" id="UP000744555">
    <property type="component" value="Unassembled WGS sequence"/>
</dbReference>
<feature type="compositionally biased region" description="Low complexity" evidence="1">
    <location>
        <begin position="38"/>
        <end position="64"/>
    </location>
</feature>
<feature type="chain" id="PRO_5046657471" evidence="2">
    <location>
        <begin position="25"/>
        <end position="70"/>
    </location>
</feature>
<sequence length="70" mass="7544">MRVNLLLTAIFAAFPLFFSQLSLAETSQSMSDFQAALQARQHQAAEQTAKADAAEAKQAQAGQDETARDS</sequence>
<evidence type="ECO:0000256" key="1">
    <source>
        <dbReference type="SAM" id="MobiDB-lite"/>
    </source>
</evidence>
<keyword evidence="4" id="KW-1185">Reference proteome</keyword>
<evidence type="ECO:0000313" key="3">
    <source>
        <dbReference type="EMBL" id="MBC9248839.1"/>
    </source>
</evidence>
<dbReference type="EMBL" id="LZEU01000001">
    <property type="protein sequence ID" value="MBC9248839.1"/>
    <property type="molecule type" value="Genomic_DNA"/>
</dbReference>
<gene>
    <name evidence="3" type="ORF">A9179_00985</name>
</gene>
<feature type="signal peptide" evidence="2">
    <location>
        <begin position="1"/>
        <end position="24"/>
    </location>
</feature>
<proteinExistence type="predicted"/>
<organism evidence="3 4">
    <name type="scientific">Aquipseudomonas alcaligenes</name>
    <name type="common">Pseudomonas alcaligenes</name>
    <dbReference type="NCBI Taxonomy" id="43263"/>
    <lineage>
        <taxon>Bacteria</taxon>
        <taxon>Pseudomonadati</taxon>
        <taxon>Pseudomonadota</taxon>
        <taxon>Gammaproteobacteria</taxon>
        <taxon>Pseudomonadales</taxon>
        <taxon>Pseudomonadaceae</taxon>
        <taxon>Aquipseudomonas</taxon>
    </lineage>
</organism>
<evidence type="ECO:0000313" key="4">
    <source>
        <dbReference type="Proteomes" id="UP000744555"/>
    </source>
</evidence>
<dbReference type="RefSeq" id="WP_187804003.1">
    <property type="nucleotide sequence ID" value="NZ_LZEU01000001.1"/>
</dbReference>
<comment type="caution">
    <text evidence="3">The sequence shown here is derived from an EMBL/GenBank/DDBJ whole genome shotgun (WGS) entry which is preliminary data.</text>
</comment>